<dbReference type="SUPFAM" id="SSF48403">
    <property type="entry name" value="Ankyrin repeat"/>
    <property type="match status" value="1"/>
</dbReference>
<protein>
    <recommendedName>
        <fullName evidence="3">DUF3447 domain-containing protein</fullName>
    </recommendedName>
</protein>
<proteinExistence type="predicted"/>
<dbReference type="Proteomes" id="UP001470230">
    <property type="component" value="Unassembled WGS sequence"/>
</dbReference>
<keyword evidence="2" id="KW-1185">Reference proteome</keyword>
<reference evidence="1 2" key="1">
    <citation type="submission" date="2024-04" db="EMBL/GenBank/DDBJ databases">
        <title>Tritrichomonas musculus Genome.</title>
        <authorList>
            <person name="Alves-Ferreira E."/>
            <person name="Grigg M."/>
            <person name="Lorenzi H."/>
            <person name="Galac M."/>
        </authorList>
    </citation>
    <scope>NUCLEOTIDE SEQUENCE [LARGE SCALE GENOMIC DNA]</scope>
    <source>
        <strain evidence="1 2">EAF2021</strain>
    </source>
</reference>
<evidence type="ECO:0000313" key="1">
    <source>
        <dbReference type="EMBL" id="KAK8865088.1"/>
    </source>
</evidence>
<dbReference type="InterPro" id="IPR036770">
    <property type="entry name" value="Ankyrin_rpt-contain_sf"/>
</dbReference>
<dbReference type="PANTHER" id="PTHR24159">
    <property type="match status" value="1"/>
</dbReference>
<comment type="caution">
    <text evidence="1">The sequence shown here is derived from an EMBL/GenBank/DDBJ whole genome shotgun (WGS) entry which is preliminary data.</text>
</comment>
<evidence type="ECO:0008006" key="3">
    <source>
        <dbReference type="Google" id="ProtNLM"/>
    </source>
</evidence>
<organism evidence="1 2">
    <name type="scientific">Tritrichomonas musculus</name>
    <dbReference type="NCBI Taxonomy" id="1915356"/>
    <lineage>
        <taxon>Eukaryota</taxon>
        <taxon>Metamonada</taxon>
        <taxon>Parabasalia</taxon>
        <taxon>Tritrichomonadida</taxon>
        <taxon>Tritrichomonadidae</taxon>
        <taxon>Tritrichomonas</taxon>
    </lineage>
</organism>
<dbReference type="PANTHER" id="PTHR24159:SF5">
    <property type="entry name" value="ANK_REP_REGION DOMAIN-CONTAINING PROTEIN"/>
    <property type="match status" value="1"/>
</dbReference>
<sequence length="382" mass="46063">MDMQQYLEQMKNIQKAILEFIDNAQNEGNYQNLISFLNKEVKENQYKLRSILNMISKISENYHQRPDFYDKIIKIISILKIEIKQTFSNHEIFYIFKSNKRILLFLFEENILIPDEFIATFISTNKYQKRSYPHFFYPEFKKFFDTTFSNKIKEEISYYIDVESDSFYQQRKIGQNEAIICKLIREDSLNDFISYVSKNRIRFNASIDFSIFETNKFLYDKQPTIIEYTAFFGSIQIFKYLLSCEVKLKPSVWLYSIHGSNSEIIHILEEHEILPQDKIGLQIYDEPYENCLIESIMCINNDFANYIQSNFIKKQEKLPEYTLLNIKYFNYNGYPNDLQNEKTFYLFCKYDEPFFVDFLLKNGNIDINKVNVFHSIYFQIKF</sequence>
<gene>
    <name evidence="1" type="ORF">M9Y10_010620</name>
</gene>
<accession>A0ABR2IMG8</accession>
<evidence type="ECO:0000313" key="2">
    <source>
        <dbReference type="Proteomes" id="UP001470230"/>
    </source>
</evidence>
<name>A0ABR2IMG8_9EUKA</name>
<dbReference type="EMBL" id="JAPFFF010000016">
    <property type="protein sequence ID" value="KAK8865088.1"/>
    <property type="molecule type" value="Genomic_DNA"/>
</dbReference>